<sequence>MALSYLGMWRGIRAQTKFAAAKAALVVWHGKYYMSMNMKNWAF</sequence>
<proteinExistence type="predicted"/>
<organism evidence="1">
    <name type="scientific">Rhizophora mucronata</name>
    <name type="common">Asiatic mangrove</name>
    <dbReference type="NCBI Taxonomy" id="61149"/>
    <lineage>
        <taxon>Eukaryota</taxon>
        <taxon>Viridiplantae</taxon>
        <taxon>Streptophyta</taxon>
        <taxon>Embryophyta</taxon>
        <taxon>Tracheophyta</taxon>
        <taxon>Spermatophyta</taxon>
        <taxon>Magnoliopsida</taxon>
        <taxon>eudicotyledons</taxon>
        <taxon>Gunneridae</taxon>
        <taxon>Pentapetalae</taxon>
        <taxon>rosids</taxon>
        <taxon>fabids</taxon>
        <taxon>Malpighiales</taxon>
        <taxon>Rhizophoraceae</taxon>
        <taxon>Rhizophora</taxon>
    </lineage>
</organism>
<dbReference type="AlphaFoldDB" id="A0A2P2NC02"/>
<accession>A0A2P2NC02</accession>
<protein>
    <submittedName>
        <fullName evidence="1">Uncharacterized protein</fullName>
    </submittedName>
</protein>
<dbReference type="EMBL" id="GGEC01059522">
    <property type="protein sequence ID" value="MBX40006.1"/>
    <property type="molecule type" value="Transcribed_RNA"/>
</dbReference>
<reference evidence="1" key="1">
    <citation type="submission" date="2018-02" db="EMBL/GenBank/DDBJ databases">
        <title>Rhizophora mucronata_Transcriptome.</title>
        <authorList>
            <person name="Meera S.P."/>
            <person name="Sreeshan A."/>
            <person name="Augustine A."/>
        </authorList>
    </citation>
    <scope>NUCLEOTIDE SEQUENCE</scope>
    <source>
        <tissue evidence="1">Leaf</tissue>
    </source>
</reference>
<name>A0A2P2NC02_RHIMU</name>
<evidence type="ECO:0000313" key="1">
    <source>
        <dbReference type="EMBL" id="MBX40006.1"/>
    </source>
</evidence>